<dbReference type="PROSITE" id="PS51257">
    <property type="entry name" value="PROKAR_LIPOPROTEIN"/>
    <property type="match status" value="1"/>
</dbReference>
<protein>
    <recommendedName>
        <fullName evidence="2">DUF6799 domain-containing protein</fullName>
    </recommendedName>
</protein>
<feature type="domain" description="DUF6799" evidence="2">
    <location>
        <begin position="41"/>
        <end position="100"/>
    </location>
</feature>
<feature type="chain" id="PRO_5006042384" description="DUF6799 domain-containing protein" evidence="1">
    <location>
        <begin position="25"/>
        <end position="210"/>
    </location>
</feature>
<evidence type="ECO:0000313" key="4">
    <source>
        <dbReference type="Proteomes" id="UP000061382"/>
    </source>
</evidence>
<proteinExistence type="predicted"/>
<evidence type="ECO:0000256" key="1">
    <source>
        <dbReference type="SAM" id="SignalP"/>
    </source>
</evidence>
<dbReference type="InterPro" id="IPR046478">
    <property type="entry name" value="DUF6799"/>
</dbReference>
<organism evidence="3 4">
    <name type="scientific">Rufibacter tibetensis</name>
    <dbReference type="NCBI Taxonomy" id="512763"/>
    <lineage>
        <taxon>Bacteria</taxon>
        <taxon>Pseudomonadati</taxon>
        <taxon>Bacteroidota</taxon>
        <taxon>Cytophagia</taxon>
        <taxon>Cytophagales</taxon>
        <taxon>Hymenobacteraceae</taxon>
        <taxon>Rufibacter</taxon>
    </lineage>
</organism>
<feature type="signal peptide" evidence="1">
    <location>
        <begin position="1"/>
        <end position="24"/>
    </location>
</feature>
<dbReference type="RefSeq" id="WP_062543752.1">
    <property type="nucleotide sequence ID" value="NZ_CP012643.1"/>
</dbReference>
<dbReference type="EMBL" id="CP012643">
    <property type="protein sequence ID" value="ALI99290.1"/>
    <property type="molecule type" value="Genomic_DNA"/>
</dbReference>
<dbReference type="AlphaFoldDB" id="A0A0P0C3F8"/>
<gene>
    <name evidence="3" type="ORF">DC20_10255</name>
</gene>
<dbReference type="Proteomes" id="UP000061382">
    <property type="component" value="Chromosome"/>
</dbReference>
<dbReference type="PATRIC" id="fig|512763.3.peg.2258"/>
<name>A0A0P0C3F8_9BACT</name>
<evidence type="ECO:0000313" key="3">
    <source>
        <dbReference type="EMBL" id="ALI99290.1"/>
    </source>
</evidence>
<dbReference type="Pfam" id="PF20606">
    <property type="entry name" value="DUF6799"/>
    <property type="match status" value="1"/>
</dbReference>
<dbReference type="KEGG" id="rti:DC20_10255"/>
<sequence length="210" mass="23384">MKRTILYSLVCIVALSCAPYLSTAQQTSDSLITRSTIKDNTIFWQQGKLVQHKGGRLFEVQEPVQYSNGTVISPNGQVRLPNGKNYMLKQKNAISPQGNVVLVADDIFTHNTIVEHEKKVVGDTEVRIVTVDGQIVSAGNNKQQFTYPTAKEKRIQLLEQMVNLMEQRTALLEANLTPAERKSIEAYYNGLNKQLASVNQQLQALSPPAN</sequence>
<accession>A0A0P0C3F8</accession>
<evidence type="ECO:0000259" key="2">
    <source>
        <dbReference type="Pfam" id="PF20606"/>
    </source>
</evidence>
<keyword evidence="1" id="KW-0732">Signal</keyword>
<keyword evidence="4" id="KW-1185">Reference proteome</keyword>
<reference evidence="3 4" key="1">
    <citation type="submission" date="2015-08" db="EMBL/GenBank/DDBJ databases">
        <title>Complete genome sequence of Rufibacter tibetensis strain 1351t, a radiation-resistant bacterium from tibet plateau.</title>
        <authorList>
            <person name="Dai J."/>
        </authorList>
    </citation>
    <scope>NUCLEOTIDE SEQUENCE [LARGE SCALE GENOMIC DNA]</scope>
    <source>
        <strain evidence="3 4">1351</strain>
    </source>
</reference>
<dbReference type="OrthoDB" id="883429at2"/>